<dbReference type="SMART" id="SM00633">
    <property type="entry name" value="Glyco_10"/>
    <property type="match status" value="1"/>
</dbReference>
<evidence type="ECO:0000256" key="9">
    <source>
        <dbReference type="RuleBase" id="RU361174"/>
    </source>
</evidence>
<dbReference type="PANTHER" id="PTHR31490">
    <property type="entry name" value="GLYCOSYL HYDROLASE"/>
    <property type="match status" value="1"/>
</dbReference>
<evidence type="ECO:0000256" key="6">
    <source>
        <dbReference type="ARBA" id="ARBA00023277"/>
    </source>
</evidence>
<keyword evidence="4" id="KW-0732">Signal</keyword>
<keyword evidence="5 9" id="KW-0378">Hydrolase</keyword>
<dbReference type="OrthoDB" id="3255194at2"/>
<dbReference type="EMBL" id="MDJZ01000005">
    <property type="protein sequence ID" value="OUE27394.1"/>
    <property type="molecule type" value="Genomic_DNA"/>
</dbReference>
<dbReference type="SUPFAM" id="SSF51445">
    <property type="entry name" value="(Trans)glycosidases"/>
    <property type="match status" value="1"/>
</dbReference>
<evidence type="ECO:0000259" key="11">
    <source>
        <dbReference type="PROSITE" id="PS51760"/>
    </source>
</evidence>
<gene>
    <name evidence="12" type="ORF">BFL37_04715</name>
</gene>
<keyword evidence="3 12" id="KW-0858">Xylan degradation</keyword>
<organism evidence="12 13">
    <name type="scientific">Clavibacter michiganensis</name>
    <dbReference type="NCBI Taxonomy" id="28447"/>
    <lineage>
        <taxon>Bacteria</taxon>
        <taxon>Bacillati</taxon>
        <taxon>Actinomycetota</taxon>
        <taxon>Actinomycetes</taxon>
        <taxon>Micrococcales</taxon>
        <taxon>Microbacteriaceae</taxon>
        <taxon>Clavibacter</taxon>
    </lineage>
</organism>
<keyword evidence="6 9" id="KW-0119">Carbohydrate metabolism</keyword>
<proteinExistence type="inferred from homology"/>
<keyword evidence="7 9" id="KW-0326">Glycosidase</keyword>
<accession>A0A251YT17</accession>
<evidence type="ECO:0000256" key="7">
    <source>
        <dbReference type="ARBA" id="ARBA00023295"/>
    </source>
</evidence>
<comment type="catalytic activity">
    <reaction evidence="1 9">
        <text>Endohydrolysis of (1-&gt;4)-beta-D-xylosidic linkages in xylans.</text>
        <dbReference type="EC" id="3.2.1.8"/>
    </reaction>
</comment>
<dbReference type="PROSITE" id="PS51760">
    <property type="entry name" value="GH10_2"/>
    <property type="match status" value="1"/>
</dbReference>
<dbReference type="PANTHER" id="PTHR31490:SF88">
    <property type="entry name" value="BETA-XYLANASE"/>
    <property type="match status" value="1"/>
</dbReference>
<evidence type="ECO:0000256" key="1">
    <source>
        <dbReference type="ARBA" id="ARBA00000681"/>
    </source>
</evidence>
<evidence type="ECO:0000256" key="10">
    <source>
        <dbReference type="SAM" id="MobiDB-lite"/>
    </source>
</evidence>
<dbReference type="EC" id="3.2.1.8" evidence="9"/>
<evidence type="ECO:0000256" key="3">
    <source>
        <dbReference type="ARBA" id="ARBA00022651"/>
    </source>
</evidence>
<sequence length="438" mass="47717">MPATPSDPTPAASPVGRRPAAIPEARRAEAVITVRGADGQPLAHADVRVEQATQDFAFGNIGFDLIPLANGETDAAEAGVAAVGGARLEGLERLAEQWLDVFDTATLPFYWGRFEPVRGRPDTERLLTTARWLRERGVDVKGHPLVWHTVTAPWLLDLPLEEVERVQRERIRRDVGGFSGLIDTWDAINEAVIMPVFDREDNGITRLAAARGRLAMVRLAFEEARAANPAATLVLNDFDLSPAYEELIEEVLGAGIEVDAIGLQTHMHQGYRGEEEVLAIVDRFARFGLPIQMTETTLLSGDLMPPEITDLNDFQVSSWPSTRAGEERQADEIERHYRSLVGHPAVQAITYWGLTDDGMWLGAPGGLVRADGTPKPSYDALRRLIREEWRLAPATVRTDAEGRVRVTAFAGGVRVAHAGREAVVAVAAGASEVEAAPA</sequence>
<feature type="domain" description="GH10" evidence="11">
    <location>
        <begin position="69"/>
        <end position="384"/>
    </location>
</feature>
<dbReference type="GO" id="GO:0045493">
    <property type="term" value="P:xylan catabolic process"/>
    <property type="evidence" value="ECO:0007669"/>
    <property type="project" value="UniProtKB-KW"/>
</dbReference>
<name>A0A251YT17_9MICO</name>
<evidence type="ECO:0000256" key="5">
    <source>
        <dbReference type="ARBA" id="ARBA00022801"/>
    </source>
</evidence>
<comment type="caution">
    <text evidence="12">The sequence shown here is derived from an EMBL/GenBank/DDBJ whole genome shotgun (WGS) entry which is preliminary data.</text>
</comment>
<dbReference type="Pfam" id="PF00331">
    <property type="entry name" value="Glyco_hydro_10"/>
    <property type="match status" value="1"/>
</dbReference>
<feature type="compositionally biased region" description="Low complexity" evidence="10">
    <location>
        <begin position="9"/>
        <end position="22"/>
    </location>
</feature>
<evidence type="ECO:0000256" key="2">
    <source>
        <dbReference type="ARBA" id="ARBA00007495"/>
    </source>
</evidence>
<feature type="region of interest" description="Disordered" evidence="10">
    <location>
        <begin position="1"/>
        <end position="22"/>
    </location>
</feature>
<keyword evidence="13" id="KW-1185">Reference proteome</keyword>
<evidence type="ECO:0000313" key="13">
    <source>
        <dbReference type="Proteomes" id="UP000195101"/>
    </source>
</evidence>
<dbReference type="Gene3D" id="3.20.20.80">
    <property type="entry name" value="Glycosidases"/>
    <property type="match status" value="1"/>
</dbReference>
<dbReference type="InterPro" id="IPR001000">
    <property type="entry name" value="GH10_dom"/>
</dbReference>
<evidence type="ECO:0000256" key="4">
    <source>
        <dbReference type="ARBA" id="ARBA00022729"/>
    </source>
</evidence>
<dbReference type="GO" id="GO:0031176">
    <property type="term" value="F:endo-1,4-beta-xylanase activity"/>
    <property type="evidence" value="ECO:0007669"/>
    <property type="project" value="UniProtKB-EC"/>
</dbReference>
<comment type="similarity">
    <text evidence="2 9">Belongs to the glycosyl hydrolase 10 (cellulase F) family.</text>
</comment>
<dbReference type="PRINTS" id="PR00134">
    <property type="entry name" value="GLHYDRLASE10"/>
</dbReference>
<dbReference type="InterPro" id="IPR044846">
    <property type="entry name" value="GH10"/>
</dbReference>
<reference evidence="12 13" key="1">
    <citation type="submission" date="2016-08" db="EMBL/GenBank/DDBJ databases">
        <title>Genome sequence of Clavibacter michiganensis spp strain CFBP8019.</title>
        <authorList>
            <person name="Thapa S.P."/>
            <person name="Coaker G."/>
            <person name="Jacques M.-A."/>
        </authorList>
    </citation>
    <scope>NUCLEOTIDE SEQUENCE [LARGE SCALE GENOMIC DNA]</scope>
    <source>
        <strain evidence="12">CFBP8019</strain>
    </source>
</reference>
<dbReference type="Proteomes" id="UP000195101">
    <property type="component" value="Unassembled WGS sequence"/>
</dbReference>
<keyword evidence="8 9" id="KW-0624">Polysaccharide degradation</keyword>
<dbReference type="InterPro" id="IPR017853">
    <property type="entry name" value="GH"/>
</dbReference>
<dbReference type="AlphaFoldDB" id="A0A251YT17"/>
<evidence type="ECO:0000256" key="8">
    <source>
        <dbReference type="ARBA" id="ARBA00023326"/>
    </source>
</evidence>
<dbReference type="RefSeq" id="WP_086514020.1">
    <property type="nucleotide sequence ID" value="NZ_MDJZ01000005.1"/>
</dbReference>
<protein>
    <recommendedName>
        <fullName evidence="9">Beta-xylanase</fullName>
        <ecNumber evidence="9">3.2.1.8</ecNumber>
    </recommendedName>
</protein>
<evidence type="ECO:0000313" key="12">
    <source>
        <dbReference type="EMBL" id="OUE27394.1"/>
    </source>
</evidence>